<dbReference type="WBParaSite" id="SVE_0033500.1">
    <property type="protein sequence ID" value="SVE_0033500.1"/>
    <property type="gene ID" value="SVE_0033500"/>
</dbReference>
<dbReference type="Proteomes" id="UP000035680">
    <property type="component" value="Unassembled WGS sequence"/>
</dbReference>
<reference evidence="2" key="2">
    <citation type="submission" date="2015-08" db="UniProtKB">
        <authorList>
            <consortium name="WormBaseParasite"/>
        </authorList>
    </citation>
    <scope>IDENTIFICATION</scope>
</reference>
<accession>A0A0K0EUY8</accession>
<protein>
    <submittedName>
        <fullName evidence="2">LRAT domain-containing protein</fullName>
    </submittedName>
</protein>
<dbReference type="AlphaFoldDB" id="A0A0K0EUY8"/>
<organism evidence="1 2">
    <name type="scientific">Strongyloides venezuelensis</name>
    <name type="common">Threadworm</name>
    <dbReference type="NCBI Taxonomy" id="75913"/>
    <lineage>
        <taxon>Eukaryota</taxon>
        <taxon>Metazoa</taxon>
        <taxon>Ecdysozoa</taxon>
        <taxon>Nematoda</taxon>
        <taxon>Chromadorea</taxon>
        <taxon>Rhabditida</taxon>
        <taxon>Tylenchina</taxon>
        <taxon>Panagrolaimomorpha</taxon>
        <taxon>Strongyloidoidea</taxon>
        <taxon>Strongyloididae</taxon>
        <taxon>Strongyloides</taxon>
    </lineage>
</organism>
<evidence type="ECO:0000313" key="1">
    <source>
        <dbReference type="Proteomes" id="UP000035680"/>
    </source>
</evidence>
<evidence type="ECO:0000313" key="2">
    <source>
        <dbReference type="WBParaSite" id="SVE_0033500.1"/>
    </source>
</evidence>
<keyword evidence="1" id="KW-1185">Reference proteome</keyword>
<proteinExistence type="predicted"/>
<reference evidence="1" key="1">
    <citation type="submission" date="2014-07" db="EMBL/GenBank/DDBJ databases">
        <authorList>
            <person name="Martin A.A"/>
            <person name="De Silva N."/>
        </authorList>
    </citation>
    <scope>NUCLEOTIDE SEQUENCE</scope>
</reference>
<name>A0A0K0EUY8_STRVS</name>
<sequence length="97" mass="11169">MNGSIITPWTSAEKLVGKLEIVDLIEIRRRGNIGFPIYKHWAVIVGFRNGIHAIIHLSNRKNDCKPQPAMLIYYRVIIRLVSYGYSAHTDNCERFAK</sequence>